<keyword evidence="1" id="KW-1133">Transmembrane helix</keyword>
<comment type="caution">
    <text evidence="2">The sequence shown here is derived from an EMBL/GenBank/DDBJ whole genome shotgun (WGS) entry which is preliminary data.</text>
</comment>
<feature type="transmembrane region" description="Helical" evidence="1">
    <location>
        <begin position="20"/>
        <end position="41"/>
    </location>
</feature>
<evidence type="ECO:0000313" key="3">
    <source>
        <dbReference type="Proteomes" id="UP000005038"/>
    </source>
</evidence>
<dbReference type="AlphaFoldDB" id="H5TJE2"/>
<keyword evidence="1" id="KW-0472">Membrane</keyword>
<feature type="transmembrane region" description="Helical" evidence="1">
    <location>
        <begin position="47"/>
        <end position="66"/>
    </location>
</feature>
<dbReference type="Proteomes" id="UP000005038">
    <property type="component" value="Unassembled WGS sequence"/>
</dbReference>
<protein>
    <submittedName>
        <fullName evidence="2">Uncharacterized protein</fullName>
    </submittedName>
</protein>
<sequence length="242" mass="26104">MYWLTSMFIRRRHRARWHLWRIVIAAYVVVAVVSVATFALTDTPPNWAYAGLAVMVLTWAAARTSATTVSATSMRQLAAQQAKWLARTERDRARTPRDFPIDTDAIANFCTSTDLVIVNIDGGQGGNDGAFVSPSLTGYILPKHVNAVADAASDIGARVLILDSTETAPAEVLSDFGFNSAACFPPDAAHIPLPDDVSISPHLATAIRHSVLIVVATDRNDVNSAYAAWAELAAAGRRETSR</sequence>
<accession>H5TJE2</accession>
<organism evidence="2 3">
    <name type="scientific">Gordonia otitidis (strain DSM 44809 / CCUG 52243 / JCM 12355 / NBRC 100426 / IFM 10032)</name>
    <dbReference type="NCBI Taxonomy" id="1108044"/>
    <lineage>
        <taxon>Bacteria</taxon>
        <taxon>Bacillati</taxon>
        <taxon>Actinomycetota</taxon>
        <taxon>Actinomycetes</taxon>
        <taxon>Mycobacteriales</taxon>
        <taxon>Gordoniaceae</taxon>
        <taxon>Gordonia</taxon>
    </lineage>
</organism>
<gene>
    <name evidence="2" type="ORF">GOOTI_074_00020</name>
</gene>
<dbReference type="STRING" id="1108044.GOOTI_074_00020"/>
<keyword evidence="1" id="KW-0812">Transmembrane</keyword>
<reference evidence="2" key="1">
    <citation type="submission" date="2012-02" db="EMBL/GenBank/DDBJ databases">
        <title>Whole genome shotgun sequence of Gordonia otitidis NBRC 100426.</title>
        <authorList>
            <person name="Yoshida I."/>
            <person name="Hosoyama A."/>
            <person name="Tsuchikane K."/>
            <person name="Katsumata H."/>
            <person name="Yamazaki S."/>
            <person name="Fujita N."/>
        </authorList>
    </citation>
    <scope>NUCLEOTIDE SEQUENCE [LARGE SCALE GENOMIC DNA]</scope>
    <source>
        <strain evidence="2">NBRC 100426</strain>
    </source>
</reference>
<evidence type="ECO:0000313" key="2">
    <source>
        <dbReference type="EMBL" id="GAB33600.1"/>
    </source>
</evidence>
<evidence type="ECO:0000256" key="1">
    <source>
        <dbReference type="SAM" id="Phobius"/>
    </source>
</evidence>
<name>H5TJE2_GORO1</name>
<proteinExistence type="predicted"/>
<keyword evidence="3" id="KW-1185">Reference proteome</keyword>
<dbReference type="EMBL" id="BAFB01000074">
    <property type="protein sequence ID" value="GAB33600.1"/>
    <property type="molecule type" value="Genomic_DNA"/>
</dbReference>